<keyword evidence="4" id="KW-0539">Nucleus</keyword>
<gene>
    <name evidence="8" type="ORF">DAKH74_016550</name>
</gene>
<evidence type="ECO:0000256" key="4">
    <source>
        <dbReference type="ARBA" id="ARBA00023242"/>
    </source>
</evidence>
<dbReference type="Proteomes" id="UP001377567">
    <property type="component" value="Unassembled WGS sequence"/>
</dbReference>
<evidence type="ECO:0000256" key="3">
    <source>
        <dbReference type="ARBA" id="ARBA00022737"/>
    </source>
</evidence>
<evidence type="ECO:0000259" key="7">
    <source>
        <dbReference type="Pfam" id="PF20946"/>
    </source>
</evidence>
<dbReference type="SUPFAM" id="SSF50978">
    <property type="entry name" value="WD40 repeat-like"/>
    <property type="match status" value="1"/>
</dbReference>
<feature type="compositionally biased region" description="Acidic residues" evidence="5">
    <location>
        <begin position="271"/>
        <end position="288"/>
    </location>
</feature>
<dbReference type="GO" id="GO:0043596">
    <property type="term" value="C:nuclear replication fork"/>
    <property type="evidence" value="ECO:0007669"/>
    <property type="project" value="TreeGrafter"/>
</dbReference>
<keyword evidence="2" id="KW-0853">WD repeat</keyword>
<feature type="domain" description="WDHD1/CFT4 second beta-propeller" evidence="6">
    <location>
        <begin position="547"/>
        <end position="849"/>
    </location>
</feature>
<dbReference type="EMBL" id="BTGD01000003">
    <property type="protein sequence ID" value="GMM55039.1"/>
    <property type="molecule type" value="Genomic_DNA"/>
</dbReference>
<evidence type="ECO:0000256" key="5">
    <source>
        <dbReference type="SAM" id="MobiDB-lite"/>
    </source>
</evidence>
<feature type="compositionally biased region" description="Basic and acidic residues" evidence="5">
    <location>
        <begin position="483"/>
        <end position="492"/>
    </location>
</feature>
<accession>A0AAV5RWX3</accession>
<comment type="caution">
    <text evidence="8">The sequence shown here is derived from an EMBL/GenBank/DDBJ whole genome shotgun (WGS) entry which is preliminary data.</text>
</comment>
<dbReference type="GO" id="GO:0000278">
    <property type="term" value="P:mitotic cell cycle"/>
    <property type="evidence" value="ECO:0007669"/>
    <property type="project" value="TreeGrafter"/>
</dbReference>
<evidence type="ECO:0000313" key="8">
    <source>
        <dbReference type="EMBL" id="GMM55039.1"/>
    </source>
</evidence>
<name>A0AAV5RWX3_MAUHU</name>
<feature type="domain" description="WDHD1/CFT4 helical bundle" evidence="7">
    <location>
        <begin position="898"/>
        <end position="1000"/>
    </location>
</feature>
<dbReference type="AlphaFoldDB" id="A0AAV5RWX3"/>
<dbReference type="Gene3D" id="2.130.10.10">
    <property type="entry name" value="YVTN repeat-like/Quinoprotein amine dehydrogenase"/>
    <property type="match status" value="2"/>
</dbReference>
<reference evidence="8 9" key="1">
    <citation type="journal article" date="2023" name="Elife">
        <title>Identification of key yeast species and microbe-microbe interactions impacting larval growth of Drosophila in the wild.</title>
        <authorList>
            <person name="Mure A."/>
            <person name="Sugiura Y."/>
            <person name="Maeda R."/>
            <person name="Honda K."/>
            <person name="Sakurai N."/>
            <person name="Takahashi Y."/>
            <person name="Watada M."/>
            <person name="Katoh T."/>
            <person name="Gotoh A."/>
            <person name="Gotoh Y."/>
            <person name="Taniguchi I."/>
            <person name="Nakamura K."/>
            <person name="Hayashi T."/>
            <person name="Katayama T."/>
            <person name="Uemura T."/>
            <person name="Hattori Y."/>
        </authorList>
    </citation>
    <scope>NUCLEOTIDE SEQUENCE [LARGE SCALE GENOMIC DNA]</scope>
    <source>
        <strain evidence="8 9">KH-74</strain>
    </source>
</reference>
<dbReference type="PANTHER" id="PTHR19932:SF10">
    <property type="entry name" value="WD REPEAT AND HMG-BOX DNA-BINDING PROTEIN 1"/>
    <property type="match status" value="1"/>
</dbReference>
<dbReference type="GO" id="GO:0003682">
    <property type="term" value="F:chromatin binding"/>
    <property type="evidence" value="ECO:0007669"/>
    <property type="project" value="TreeGrafter"/>
</dbReference>
<evidence type="ECO:0000313" key="9">
    <source>
        <dbReference type="Proteomes" id="UP001377567"/>
    </source>
</evidence>
<dbReference type="Pfam" id="PF12341">
    <property type="entry name" value="Mcl1_mid"/>
    <property type="match status" value="1"/>
</dbReference>
<dbReference type="InterPro" id="IPR015943">
    <property type="entry name" value="WD40/YVTN_repeat-like_dom_sf"/>
</dbReference>
<dbReference type="Pfam" id="PF20946">
    <property type="entry name" value="Ctf4_C"/>
    <property type="match status" value="1"/>
</dbReference>
<evidence type="ECO:0000256" key="1">
    <source>
        <dbReference type="ARBA" id="ARBA00004123"/>
    </source>
</evidence>
<comment type="subcellular location">
    <subcellularLocation>
        <location evidence="1">Nucleus</location>
    </subcellularLocation>
</comment>
<dbReference type="InterPro" id="IPR036322">
    <property type="entry name" value="WD40_repeat_dom_sf"/>
</dbReference>
<evidence type="ECO:0000256" key="2">
    <source>
        <dbReference type="ARBA" id="ARBA00022574"/>
    </source>
</evidence>
<dbReference type="InterPro" id="IPR048591">
    <property type="entry name" value="WDHD1/CFT4_hel"/>
</dbReference>
<organism evidence="8 9">
    <name type="scientific">Maudiozyma humilis</name>
    <name type="common">Sour dough yeast</name>
    <name type="synonym">Kazachstania humilis</name>
    <dbReference type="NCBI Taxonomy" id="51915"/>
    <lineage>
        <taxon>Eukaryota</taxon>
        <taxon>Fungi</taxon>
        <taxon>Dikarya</taxon>
        <taxon>Ascomycota</taxon>
        <taxon>Saccharomycotina</taxon>
        <taxon>Saccharomycetes</taxon>
        <taxon>Saccharomycetales</taxon>
        <taxon>Saccharomycetaceae</taxon>
        <taxon>Maudiozyma</taxon>
    </lineage>
</organism>
<proteinExistence type="predicted"/>
<dbReference type="PANTHER" id="PTHR19932">
    <property type="entry name" value="WD REPEAT AND HMG-BOX DNA BINDING PROTEIN"/>
    <property type="match status" value="1"/>
</dbReference>
<dbReference type="GO" id="GO:0006281">
    <property type="term" value="P:DNA repair"/>
    <property type="evidence" value="ECO:0007669"/>
    <property type="project" value="TreeGrafter"/>
</dbReference>
<keyword evidence="9" id="KW-1185">Reference proteome</keyword>
<protein>
    <submittedName>
        <fullName evidence="8">Chromatin-binding protein</fullName>
    </submittedName>
</protein>
<evidence type="ECO:0000259" key="6">
    <source>
        <dbReference type="Pfam" id="PF12341"/>
    </source>
</evidence>
<feature type="region of interest" description="Disordered" evidence="5">
    <location>
        <begin position="261"/>
        <end position="288"/>
    </location>
</feature>
<dbReference type="GO" id="GO:0006261">
    <property type="term" value="P:DNA-templated DNA replication"/>
    <property type="evidence" value="ECO:0007669"/>
    <property type="project" value="TreeGrafter"/>
</dbReference>
<feature type="region of interest" description="Disordered" evidence="5">
    <location>
        <begin position="467"/>
        <end position="492"/>
    </location>
</feature>
<dbReference type="InterPro" id="IPR022100">
    <property type="entry name" value="WDHD1/CFT4_beta-prop_2nd"/>
</dbReference>
<sequence length="1005" mass="112284">MLLTRRQNNNFQFRVSGTCIEGGDVNGYSFLESSKQTLTALARDKGTHNTTNMSSALHTQLKEEPVEQLLYHMGGKTLVAMSPDNNDQLITANRNGIVKVLNLEKSEEEPEIVNITQNLSSLVALSQNRFVTTTVTGNAYLYNTNKPGGTLLLRTALPLRDACALNEKTICFASDDLTLMALDLTTDDDGKRAKPEQIVELPDQPLQISCSPQTNILAVSMMKSKINFYSLSSEKPNLVHRMQDCIPENYYKPFQIDGTTYGSGGSPETEANGDDTENDSNGDVDDPEYCPENITCTRVAWHPTGLWFAIPTNSGSVTVYSLKNYQKEKVLNKSLFSVNVDLSFDPFNGNYVAVLGKDNGLTVWDWRAEKEMISVHLDCGSVSNLQWRKNGESIDIITGTWTGAITTINTKDILTLNDTKKTSNSEGDKATKSTLNGLFIDSDDDDSDADLLANVNPNVDVMAADEAEAEPENADSDEDLFGEDGKDDNSAKRKYHFDNELDFIDDDDGAGYIERNASGNVVSGKRQKSMTFDGKVSQRPAKFKYRPVSASSTPFGDSDRRYLTMNNIGYVSTVRNNEQFSITVSFFDLGRYNEYHFEDLFGYDVCFLNEHGTLFAQSKTGQVHYRPHDTLHANWTKLIPLSDGEIITSIAATPRRVLIGTSFGYVRSFNEFGLTLNVEKLSPVVLLTAHEYKVFIVHCSVYQEVSYSLFEQSSTKSVYYQRETPLPVTLPQVLSRNKRSIDAAYEDYNPTGIKSLFFSLYGDPCVFGCDNVLLVLSKWRSNMESRWLPVLDSDMEVWKMTGGNENSDVHVWPLGLTYDTLNCILVKGKKQWPEFPLPLPSEMEIKIPVLVKSKLLEDHKAKLKAQQEERAFDSDLHGPDADAEADDDKEIIIPVNVAAEEEYIRSKVLSSLLTDTIENEGEMFGNENDILGTLVSAFDKALLRLFATACSDQNTDKAFSIARELKQDRALAAAAQISERAEMMTLTKRINDLREARFEQQINNV</sequence>
<feature type="compositionally biased region" description="Acidic residues" evidence="5">
    <location>
        <begin position="467"/>
        <end position="482"/>
    </location>
</feature>
<keyword evidence="3" id="KW-0677">Repeat</keyword>